<gene>
    <name evidence="1" type="ORF">SAMN04488123_10240</name>
</gene>
<organism evidence="1 2">
    <name type="scientific">Natribacillus halophilus</name>
    <dbReference type="NCBI Taxonomy" id="549003"/>
    <lineage>
        <taxon>Bacteria</taxon>
        <taxon>Bacillati</taxon>
        <taxon>Bacillota</taxon>
        <taxon>Bacilli</taxon>
        <taxon>Bacillales</taxon>
        <taxon>Bacillaceae</taxon>
        <taxon>Natribacillus</taxon>
    </lineage>
</organism>
<dbReference type="Proteomes" id="UP000198853">
    <property type="component" value="Unassembled WGS sequence"/>
</dbReference>
<proteinExistence type="predicted"/>
<evidence type="ECO:0000313" key="2">
    <source>
        <dbReference type="Proteomes" id="UP000198853"/>
    </source>
</evidence>
<dbReference type="EMBL" id="FNEN01000002">
    <property type="protein sequence ID" value="SDI41445.1"/>
    <property type="molecule type" value="Genomic_DNA"/>
</dbReference>
<name>A0A1G8KDD7_9BACI</name>
<evidence type="ECO:0000313" key="1">
    <source>
        <dbReference type="EMBL" id="SDI41445.1"/>
    </source>
</evidence>
<dbReference type="AlphaFoldDB" id="A0A1G8KDD7"/>
<reference evidence="1 2" key="1">
    <citation type="submission" date="2016-10" db="EMBL/GenBank/DDBJ databases">
        <authorList>
            <person name="de Groot N.N."/>
        </authorList>
    </citation>
    <scope>NUCLEOTIDE SEQUENCE [LARGE SCALE GENOMIC DNA]</scope>
    <source>
        <strain evidence="1 2">DSM 21771</strain>
    </source>
</reference>
<keyword evidence="2" id="KW-1185">Reference proteome</keyword>
<protein>
    <submittedName>
        <fullName evidence="1">Uncharacterized protein</fullName>
    </submittedName>
</protein>
<sequence>MTLESCCYTPKAGYLAPRGTRSALLYPKSRVSHSRRTRSALLYPKGRVSHSERDKKRVVIPQRQGISLREGPEACCYTPKAGYLTPRGTRSALLYPKSRVSRSERDKKRVAIPQKQGISLREGQEACCYTPKAGYPAPRGTKNHVIIPRTTGIEPIREGDVILPRARLRKAIFISLKNRFTLTLPWPISSFCCDWHSEPLQST</sequence>
<accession>A0A1G8KDD7</accession>